<dbReference type="SMART" id="SM00174">
    <property type="entry name" value="RHO"/>
    <property type="match status" value="1"/>
</dbReference>
<evidence type="ECO:0000313" key="5">
    <source>
        <dbReference type="EMBL" id="OAO12360.1"/>
    </source>
</evidence>
<evidence type="ECO:0000256" key="3">
    <source>
        <dbReference type="ARBA" id="ARBA00023134"/>
    </source>
</evidence>
<keyword evidence="4" id="KW-0449">Lipoprotein</keyword>
<dbReference type="InterPro" id="IPR005225">
    <property type="entry name" value="Small_GTP-bd"/>
</dbReference>
<comment type="similarity">
    <text evidence="1">Belongs to the small GTPase superfamily. Rab family.</text>
</comment>
<dbReference type="SUPFAM" id="SSF52540">
    <property type="entry name" value="P-loop containing nucleoside triphosphate hydrolases"/>
    <property type="match status" value="1"/>
</dbReference>
<evidence type="ECO:0000256" key="2">
    <source>
        <dbReference type="ARBA" id="ARBA00022741"/>
    </source>
</evidence>
<dbReference type="InterPro" id="IPR001806">
    <property type="entry name" value="Small_GTPase"/>
</dbReference>
<name>A0A196S5J5_BLAHN</name>
<dbReference type="PROSITE" id="PS51419">
    <property type="entry name" value="RAB"/>
    <property type="match status" value="1"/>
</dbReference>
<protein>
    <submittedName>
        <fullName evidence="5">RabX1</fullName>
    </submittedName>
</protein>
<keyword evidence="2" id="KW-0547">Nucleotide-binding</keyword>
<evidence type="ECO:0000256" key="4">
    <source>
        <dbReference type="ARBA" id="ARBA00023288"/>
    </source>
</evidence>
<comment type="caution">
    <text evidence="5">The sequence shown here is derived from an EMBL/GenBank/DDBJ whole genome shotgun (WGS) entry which is preliminary data.</text>
</comment>
<dbReference type="InterPro" id="IPR027417">
    <property type="entry name" value="P-loop_NTPase"/>
</dbReference>
<dbReference type="SMART" id="SM00175">
    <property type="entry name" value="RAB"/>
    <property type="match status" value="1"/>
</dbReference>
<dbReference type="CDD" id="cd00154">
    <property type="entry name" value="Rab"/>
    <property type="match status" value="1"/>
</dbReference>
<dbReference type="GO" id="GO:0003924">
    <property type="term" value="F:GTPase activity"/>
    <property type="evidence" value="ECO:0007669"/>
    <property type="project" value="InterPro"/>
</dbReference>
<accession>A0A196S5J5</accession>
<dbReference type="FunFam" id="3.40.50.300:FF:001129">
    <property type="entry name" value="ras-related protein Rab-44 isoform X2"/>
    <property type="match status" value="1"/>
</dbReference>
<evidence type="ECO:0000313" key="6">
    <source>
        <dbReference type="Proteomes" id="UP000078348"/>
    </source>
</evidence>
<dbReference type="Pfam" id="PF00071">
    <property type="entry name" value="Ras"/>
    <property type="match status" value="1"/>
</dbReference>
<dbReference type="AlphaFoldDB" id="A0A196S5J5"/>
<gene>
    <name evidence="5" type="ORF">AV274_5983</name>
</gene>
<dbReference type="Gene3D" id="3.40.50.300">
    <property type="entry name" value="P-loop containing nucleotide triphosphate hydrolases"/>
    <property type="match status" value="1"/>
</dbReference>
<keyword evidence="3" id="KW-0342">GTP-binding</keyword>
<reference evidence="5 6" key="1">
    <citation type="submission" date="2016-05" db="EMBL/GenBank/DDBJ databases">
        <title>Nuclear genome of Blastocystis sp. subtype 1 NandII.</title>
        <authorList>
            <person name="Gentekaki E."/>
            <person name="Curtis B."/>
            <person name="Stairs C."/>
            <person name="Eme L."/>
            <person name="Herman E."/>
            <person name="Klimes V."/>
            <person name="Arias M.C."/>
            <person name="Elias M."/>
            <person name="Hilliou F."/>
            <person name="Klute M."/>
            <person name="Malik S.-B."/>
            <person name="Pightling A."/>
            <person name="Rachubinski R."/>
            <person name="Salas D."/>
            <person name="Schlacht A."/>
            <person name="Suga H."/>
            <person name="Archibald J."/>
            <person name="Ball S.G."/>
            <person name="Clark G."/>
            <person name="Dacks J."/>
            <person name="Van Der Giezen M."/>
            <person name="Tsaousis A."/>
            <person name="Roger A."/>
        </authorList>
    </citation>
    <scope>NUCLEOTIDE SEQUENCE [LARGE SCALE GENOMIC DNA]</scope>
    <source>
        <strain evidence="6">ATCC 50177 / NandII</strain>
    </source>
</reference>
<dbReference type="NCBIfam" id="TIGR00231">
    <property type="entry name" value="small_GTP"/>
    <property type="match status" value="1"/>
</dbReference>
<dbReference type="EMBL" id="LXWW01000549">
    <property type="protein sequence ID" value="OAO12360.1"/>
    <property type="molecule type" value="Genomic_DNA"/>
</dbReference>
<dbReference type="SMART" id="SM00176">
    <property type="entry name" value="RAN"/>
    <property type="match status" value="1"/>
</dbReference>
<dbReference type="GO" id="GO:0005525">
    <property type="term" value="F:GTP binding"/>
    <property type="evidence" value="ECO:0007669"/>
    <property type="project" value="UniProtKB-KW"/>
</dbReference>
<organism evidence="5 6">
    <name type="scientific">Blastocystis sp. subtype 1 (strain ATCC 50177 / NandII)</name>
    <dbReference type="NCBI Taxonomy" id="478820"/>
    <lineage>
        <taxon>Eukaryota</taxon>
        <taxon>Sar</taxon>
        <taxon>Stramenopiles</taxon>
        <taxon>Bigyra</taxon>
        <taxon>Opalozoa</taxon>
        <taxon>Opalinata</taxon>
        <taxon>Blastocystidae</taxon>
        <taxon>Blastocystis</taxon>
    </lineage>
</organism>
<sequence>MNKDNSTTAEGEEIPCDVTMKVALIGDSAVGKTCLLNRYIQGTFSAEFYTTIGIDYRTKVESIDGKTCKLEVWDTAGQERFRAITKSYLRDVAGILLVFDITTRSSFVNISTWIKQIEDSGAEDVCCILIGTHGDVAEKRQVSDDEIKECAASLNYKYFITSAVDGTNVETAFQEMGRLILSKTKNEEPSMKSPAVNLDQMKEKNGCAC</sequence>
<dbReference type="OrthoDB" id="9989112at2759"/>
<dbReference type="PANTHER" id="PTHR47980">
    <property type="entry name" value="LD44762P"/>
    <property type="match status" value="1"/>
</dbReference>
<keyword evidence="6" id="KW-1185">Reference proteome</keyword>
<dbReference type="InterPro" id="IPR050305">
    <property type="entry name" value="Small_GTPase_Rab"/>
</dbReference>
<dbReference type="SMART" id="SM00173">
    <property type="entry name" value="RAS"/>
    <property type="match status" value="1"/>
</dbReference>
<evidence type="ECO:0000256" key="1">
    <source>
        <dbReference type="ARBA" id="ARBA00006270"/>
    </source>
</evidence>
<dbReference type="Proteomes" id="UP000078348">
    <property type="component" value="Unassembled WGS sequence"/>
</dbReference>
<dbReference type="PROSITE" id="PS51421">
    <property type="entry name" value="RAS"/>
    <property type="match status" value="1"/>
</dbReference>
<dbReference type="PRINTS" id="PR00449">
    <property type="entry name" value="RASTRNSFRMNG"/>
</dbReference>
<proteinExistence type="inferred from homology"/>
<dbReference type="STRING" id="478820.A0A196S5J5"/>
<dbReference type="PROSITE" id="PS51420">
    <property type="entry name" value="RHO"/>
    <property type="match status" value="1"/>
</dbReference>